<feature type="compositionally biased region" description="Polar residues" evidence="1">
    <location>
        <begin position="104"/>
        <end position="129"/>
    </location>
</feature>
<feature type="region of interest" description="Disordered" evidence="1">
    <location>
        <begin position="88"/>
        <end position="131"/>
    </location>
</feature>
<reference evidence="2" key="1">
    <citation type="journal article" date="2016" name="Mol. Biol. Evol.">
        <title>Comparative Genomics of Early-Diverging Mushroom-Forming Fungi Provides Insights into the Origins of Lignocellulose Decay Capabilities.</title>
        <authorList>
            <person name="Nagy L.G."/>
            <person name="Riley R."/>
            <person name="Tritt A."/>
            <person name="Adam C."/>
            <person name="Daum C."/>
            <person name="Floudas D."/>
            <person name="Sun H."/>
            <person name="Yadav J.S."/>
            <person name="Pangilinan J."/>
            <person name="Larsson K.H."/>
            <person name="Matsuura K."/>
            <person name="Barry K."/>
            <person name="Labutti K."/>
            <person name="Kuo R."/>
            <person name="Ohm R.A."/>
            <person name="Bhattacharya S.S."/>
            <person name="Shirouzu T."/>
            <person name="Yoshinaga Y."/>
            <person name="Martin F.M."/>
            <person name="Grigoriev I.V."/>
            <person name="Hibbett D.S."/>
        </authorList>
    </citation>
    <scope>NUCLEOTIDE SEQUENCE [LARGE SCALE GENOMIC DNA]</scope>
    <source>
        <strain evidence="2">CBS 109695</strain>
    </source>
</reference>
<proteinExistence type="predicted"/>
<gene>
    <name evidence="2" type="ORF">FIBSPDRAFT_1054508</name>
</gene>
<name>A0A167V719_9AGAM</name>
<evidence type="ECO:0000256" key="1">
    <source>
        <dbReference type="SAM" id="MobiDB-lite"/>
    </source>
</evidence>
<sequence length="616" mass="64527">MEQRQSKEDSMAAAAAVVKEAAVEAAAVAKAAAVEAAAAAETAAAAAAAAAATAAAGNASDPPAAPATTDPGNFKFTAYLYRLQMHTLSSKTSPQPSPAPPLHRSSSTGPYLLTNGPSSSSGRTPSHPINYTKAALGSKSITDVSGVAAFSTRLCEGRARRGGGGLARTLRKHAFQPSYLVRAPPALTALVSLVANHPQPTQLHRTSPPLLASPHAMPRPHMPQCRNQCPCAHARLRGARVCVRATEACARRHERPTVFVSVLVIAGLRVSIAVQFSRTANLAAEPPHLCNLRPYRPLFSPPPFRLEQNVIASSFAEISKSPGKFNRPSAKRCTASVGERENAGTNSSLGRFGSGGRTTAPTCLDINKSFIFSEYDYMGGEPYRTVSRISRQVSYNQVKSTFGFTDSCVPSCSGVVAGTDLTSLAITGTTSAKSLRRHPGHALLLQLPQIFSGTSTILCLILCAIHQGPAAARGLAHALAPLCGPVLTSFEISGQGAAWDTFSCGSLAIFDEILRHTLLILRSSRIAPDVDPTQSSHADIDASRLLLPSVHRLLGSLANPRDIVKIKGTCVRGMATQDDTLAFLGQAGGPLGTLGCQRGEAVHVARSVVVDIMPLA</sequence>
<protein>
    <submittedName>
        <fullName evidence="2">Uncharacterized protein</fullName>
    </submittedName>
</protein>
<feature type="region of interest" description="Disordered" evidence="1">
    <location>
        <begin position="326"/>
        <end position="352"/>
    </location>
</feature>
<organism evidence="2">
    <name type="scientific">Athelia psychrophila</name>
    <dbReference type="NCBI Taxonomy" id="1759441"/>
    <lineage>
        <taxon>Eukaryota</taxon>
        <taxon>Fungi</taxon>
        <taxon>Dikarya</taxon>
        <taxon>Basidiomycota</taxon>
        <taxon>Agaricomycotina</taxon>
        <taxon>Agaricomycetes</taxon>
        <taxon>Agaricomycetidae</taxon>
        <taxon>Atheliales</taxon>
        <taxon>Atheliaceae</taxon>
        <taxon>Athelia</taxon>
    </lineage>
</organism>
<dbReference type="EMBL" id="KV417895">
    <property type="protein sequence ID" value="KZP04707.1"/>
    <property type="molecule type" value="Genomic_DNA"/>
</dbReference>
<dbReference type="Gene3D" id="3.40.50.620">
    <property type="entry name" value="HUPs"/>
    <property type="match status" value="1"/>
</dbReference>
<dbReference type="InterPro" id="IPR014729">
    <property type="entry name" value="Rossmann-like_a/b/a_fold"/>
</dbReference>
<evidence type="ECO:0000313" key="2">
    <source>
        <dbReference type="EMBL" id="KZP04707.1"/>
    </source>
</evidence>
<accession>A0A167V719</accession>
<dbReference type="STRING" id="436010.A0A167V719"/>
<dbReference type="AlphaFoldDB" id="A0A167V719"/>